<dbReference type="Pfam" id="PF26591">
    <property type="entry name" value="DUF8186_C"/>
    <property type="match status" value="1"/>
</dbReference>
<feature type="domain" description="DUF8186" evidence="3">
    <location>
        <begin position="271"/>
        <end position="414"/>
    </location>
</feature>
<sequence length="560" mass="60175">MCTIALLTTSVIGAGLSDANHADSAVPDKPEHGFDDATYYPLWSGDDDTGVDVATVSGTVVGLATVTDIPFDRPPIAVERWNRLDHSDFPPDDPATAVRPSGAETTDGEFVKDASVSVFAVQPSTRVHLDTEHVPLYVAPDGTVLGVVDYRVEIPADSVRDQWTITSHGVRSVRLLVDGDTVATTAGTRTPRLDYRGLDATRTDGTHTLMLVAQIDVELERETTSRRTVCTTVNQTTQCRIATQRTTKTFSDTVVVQDSITVTVDAPVLSGLVTTYPNGDRGFANTIDSPWSAYSVPGGTVRGVWQFYSARDPTWDTLTVATSTGEAQRASPLVPLHVHAYPSRQAPVTGSPLTVDVLETDGHVTPVPTLPEVIALDTPAESYLANATFAARFSGLDDGSTVAVSGLVRGVERDASLSAFPERAMRPVSLRLTVQETTSETVTLELALHETDTGLPVSTASMDGTLSLDGVRLNTSSDGTVIRTVPRDTGIHTARFVPHSWWNLDATYAPASDTVYVREIPINGIDALYRLGVYAMVFGVAAFLIGRTTGWRIWPPWRGL</sequence>
<evidence type="ECO:0000259" key="2">
    <source>
        <dbReference type="Pfam" id="PF26589"/>
    </source>
</evidence>
<dbReference type="Proteomes" id="UP000628840">
    <property type="component" value="Unassembled WGS sequence"/>
</dbReference>
<dbReference type="InterPro" id="IPR058499">
    <property type="entry name" value="DUF8186"/>
</dbReference>
<gene>
    <name evidence="5" type="ORF">GCM10009037_17300</name>
</gene>
<dbReference type="InterPro" id="IPR058911">
    <property type="entry name" value="DUF8186_C"/>
</dbReference>
<feature type="domain" description="DUF8186" evidence="4">
    <location>
        <begin position="427"/>
        <end position="515"/>
    </location>
</feature>
<protein>
    <submittedName>
        <fullName evidence="5">Uncharacterized protein</fullName>
    </submittedName>
</protein>
<reference evidence="5 6" key="1">
    <citation type="journal article" date="2019" name="Int. J. Syst. Evol. Microbiol.">
        <title>The Global Catalogue of Microorganisms (GCM) 10K type strain sequencing project: providing services to taxonomists for standard genome sequencing and annotation.</title>
        <authorList>
            <consortium name="The Broad Institute Genomics Platform"/>
            <consortium name="The Broad Institute Genome Sequencing Center for Infectious Disease"/>
            <person name="Wu L."/>
            <person name="Ma J."/>
        </authorList>
    </citation>
    <scope>NUCLEOTIDE SEQUENCE [LARGE SCALE GENOMIC DNA]</scope>
    <source>
        <strain evidence="5 6">JCM 19585</strain>
    </source>
</reference>
<feature type="region of interest" description="Disordered" evidence="1">
    <location>
        <begin position="85"/>
        <end position="106"/>
    </location>
</feature>
<keyword evidence="6" id="KW-1185">Reference proteome</keyword>
<evidence type="ECO:0000259" key="4">
    <source>
        <dbReference type="Pfam" id="PF26591"/>
    </source>
</evidence>
<name>A0A830F2I4_9EURY</name>
<accession>A0A830F2I4</accession>
<evidence type="ECO:0000313" key="6">
    <source>
        <dbReference type="Proteomes" id="UP000628840"/>
    </source>
</evidence>
<evidence type="ECO:0000259" key="3">
    <source>
        <dbReference type="Pfam" id="PF26590"/>
    </source>
</evidence>
<organism evidence="5 6">
    <name type="scientific">Halarchaeum grantii</name>
    <dbReference type="NCBI Taxonomy" id="1193105"/>
    <lineage>
        <taxon>Archaea</taxon>
        <taxon>Methanobacteriati</taxon>
        <taxon>Methanobacteriota</taxon>
        <taxon>Stenosarchaea group</taxon>
        <taxon>Halobacteria</taxon>
        <taxon>Halobacteriales</taxon>
        <taxon>Halobacteriaceae</taxon>
    </lineage>
</organism>
<dbReference type="InterPro" id="IPR058910">
    <property type="entry name" value="DUF8186_M"/>
</dbReference>
<dbReference type="EMBL" id="BMPF01000002">
    <property type="protein sequence ID" value="GGL34238.1"/>
    <property type="molecule type" value="Genomic_DNA"/>
</dbReference>
<dbReference type="AlphaFoldDB" id="A0A830F2I4"/>
<comment type="caution">
    <text evidence="5">The sequence shown here is derived from an EMBL/GenBank/DDBJ whole genome shotgun (WGS) entry which is preliminary data.</text>
</comment>
<dbReference type="Pfam" id="PF26590">
    <property type="entry name" value="DUF8186_M"/>
    <property type="match status" value="1"/>
</dbReference>
<evidence type="ECO:0000313" key="5">
    <source>
        <dbReference type="EMBL" id="GGL34238.1"/>
    </source>
</evidence>
<feature type="domain" description="DUF8186" evidence="2">
    <location>
        <begin position="88"/>
        <end position="264"/>
    </location>
</feature>
<proteinExistence type="predicted"/>
<evidence type="ECO:0000256" key="1">
    <source>
        <dbReference type="SAM" id="MobiDB-lite"/>
    </source>
</evidence>
<dbReference type="Pfam" id="PF26589">
    <property type="entry name" value="DUF8186"/>
    <property type="match status" value="1"/>
</dbReference>